<accession>G1WGE5</accession>
<gene>
    <name evidence="1" type="ORF">HMPREF9452_00408</name>
</gene>
<dbReference type="Proteomes" id="UP000004830">
    <property type="component" value="Unassembled WGS sequence"/>
</dbReference>
<reference evidence="1 2" key="1">
    <citation type="submission" date="2011-06" db="EMBL/GenBank/DDBJ databases">
        <title>The Genome Sequence of Collinsella tanakaei YIT 12063.</title>
        <authorList>
            <consortium name="The Broad Institute Genome Sequencing Platform"/>
            <person name="Earl A."/>
            <person name="Ward D."/>
            <person name="Feldgarden M."/>
            <person name="Gevers D."/>
            <person name="Morotomi M."/>
            <person name="Young S.K."/>
            <person name="Zeng Q."/>
            <person name="Gargeya S."/>
            <person name="Fitzgerald M."/>
            <person name="Haas B."/>
            <person name="Abouelleil A."/>
            <person name="Alvarado L."/>
            <person name="Arachchi H.M."/>
            <person name="Berlin A."/>
            <person name="Brown A."/>
            <person name="Chapman S.B."/>
            <person name="Chen Z."/>
            <person name="Dunbar C."/>
            <person name="Freedman E."/>
            <person name="Gearin G."/>
            <person name="Gellesch M."/>
            <person name="Goldberg J."/>
            <person name="Griggs A."/>
            <person name="Gujja S."/>
            <person name="Heiman D."/>
            <person name="Howarth C."/>
            <person name="Larson L."/>
            <person name="Lui A."/>
            <person name="MacDonald P.J.P."/>
            <person name="Mehta T."/>
            <person name="Montmayeur A."/>
            <person name="Murphy C."/>
            <person name="Neiman D."/>
            <person name="Pearson M."/>
            <person name="Priest M."/>
            <person name="Roberts A."/>
            <person name="Saif S."/>
            <person name="Shea T."/>
            <person name="Shenoy N."/>
            <person name="Sisk P."/>
            <person name="Stolte C."/>
            <person name="Sykes S."/>
            <person name="Wortman J."/>
            <person name="Nusbaum C."/>
            <person name="Birren B."/>
        </authorList>
    </citation>
    <scope>NUCLEOTIDE SEQUENCE [LARGE SCALE GENOMIC DNA]</scope>
    <source>
        <strain evidence="1 2">YIT 12063</strain>
    </source>
</reference>
<evidence type="ECO:0000313" key="1">
    <source>
        <dbReference type="EMBL" id="EGX67396.1"/>
    </source>
</evidence>
<protein>
    <submittedName>
        <fullName evidence="1">Uncharacterized protein</fullName>
    </submittedName>
</protein>
<dbReference type="STRING" id="742742.HMPREF9452_00408"/>
<organism evidence="1 2">
    <name type="scientific">Collinsella tanakaei YIT 12063</name>
    <dbReference type="NCBI Taxonomy" id="742742"/>
    <lineage>
        <taxon>Bacteria</taxon>
        <taxon>Bacillati</taxon>
        <taxon>Actinomycetota</taxon>
        <taxon>Coriobacteriia</taxon>
        <taxon>Coriobacteriales</taxon>
        <taxon>Coriobacteriaceae</taxon>
        <taxon>Collinsella</taxon>
    </lineage>
</organism>
<comment type="caution">
    <text evidence="1">The sequence shown here is derived from an EMBL/GenBank/DDBJ whole genome shotgun (WGS) entry which is preliminary data.</text>
</comment>
<dbReference type="AlphaFoldDB" id="G1WGE5"/>
<sequence length="34" mass="3719">MDEFMRLVGKLIALLIALNALLYLARCTAGLLVV</sequence>
<dbReference type="HOGENOM" id="CLU_3373175_0_0_11"/>
<keyword evidence="2" id="KW-1185">Reference proteome</keyword>
<name>G1WGE5_9ACTN</name>
<dbReference type="EMBL" id="ADLS01000006">
    <property type="protein sequence ID" value="EGX67396.1"/>
    <property type="molecule type" value="Genomic_DNA"/>
</dbReference>
<proteinExistence type="predicted"/>
<evidence type="ECO:0000313" key="2">
    <source>
        <dbReference type="Proteomes" id="UP000004830"/>
    </source>
</evidence>